<evidence type="ECO:0000313" key="11">
    <source>
        <dbReference type="EMBL" id="KZS90487.1"/>
    </source>
</evidence>
<evidence type="ECO:0000256" key="8">
    <source>
        <dbReference type="ARBA" id="ARBA00023034"/>
    </source>
</evidence>
<comment type="similarity">
    <text evidence="2 10">Belongs to the glycosyltransferase 31 family.</text>
</comment>
<evidence type="ECO:0000256" key="2">
    <source>
        <dbReference type="ARBA" id="ARBA00008661"/>
    </source>
</evidence>
<name>A0A164RES8_9AGAM</name>
<dbReference type="EMBL" id="KV419421">
    <property type="protein sequence ID" value="KZS90487.1"/>
    <property type="molecule type" value="Genomic_DNA"/>
</dbReference>
<proteinExistence type="inferred from homology"/>
<dbReference type="Proteomes" id="UP000076722">
    <property type="component" value="Unassembled WGS sequence"/>
</dbReference>
<evidence type="ECO:0000256" key="7">
    <source>
        <dbReference type="ARBA" id="ARBA00022989"/>
    </source>
</evidence>
<keyword evidence="5 10" id="KW-0812">Transmembrane</keyword>
<keyword evidence="7 10" id="KW-1133">Transmembrane helix</keyword>
<sequence length="285" mass="33334">MNISQRRRALVSLVVLFLVSGSSVLYILLKPTFWLPLYAKPNFRVKDAQTHVPLVLRVAVISHALEIERRRDIREYIFEGVPTESVTLEYKFIVGNLTSFSHNTRSLLGGSDYGADNWNKTGIRISSDYRPSKQVIHDLLVERERYQDVLVVDSFDMPEIMGLKRFEALNWATSKPASEYDFFMTMDTDTFVRFQYLSDRLHTHHPEIDIDIPYPFDDVAIGYWQNVYAPDTQVWHDPSGFHDWFRRGHEHAQITWDSVAIHHIDGPRMKELRERPEFSGEWSDS</sequence>
<keyword evidence="9 10" id="KW-0472">Membrane</keyword>
<evidence type="ECO:0000256" key="6">
    <source>
        <dbReference type="ARBA" id="ARBA00022968"/>
    </source>
</evidence>
<evidence type="ECO:0000313" key="12">
    <source>
        <dbReference type="Proteomes" id="UP000076722"/>
    </source>
</evidence>
<protein>
    <recommendedName>
        <fullName evidence="10">Hexosyltransferase</fullName>
        <ecNumber evidence="10">2.4.1.-</ecNumber>
    </recommendedName>
</protein>
<dbReference type="Pfam" id="PF01762">
    <property type="entry name" value="Galactosyl_T"/>
    <property type="match status" value="1"/>
</dbReference>
<evidence type="ECO:0000256" key="4">
    <source>
        <dbReference type="ARBA" id="ARBA00022679"/>
    </source>
</evidence>
<reference evidence="11 12" key="1">
    <citation type="journal article" date="2016" name="Mol. Biol. Evol.">
        <title>Comparative Genomics of Early-Diverging Mushroom-Forming Fungi Provides Insights into the Origins of Lignocellulose Decay Capabilities.</title>
        <authorList>
            <person name="Nagy L.G."/>
            <person name="Riley R."/>
            <person name="Tritt A."/>
            <person name="Adam C."/>
            <person name="Daum C."/>
            <person name="Floudas D."/>
            <person name="Sun H."/>
            <person name="Yadav J.S."/>
            <person name="Pangilinan J."/>
            <person name="Larsson K.H."/>
            <person name="Matsuura K."/>
            <person name="Barry K."/>
            <person name="Labutti K."/>
            <person name="Kuo R."/>
            <person name="Ohm R.A."/>
            <person name="Bhattacharya S.S."/>
            <person name="Shirouzu T."/>
            <person name="Yoshinaga Y."/>
            <person name="Martin F.M."/>
            <person name="Grigoriev I.V."/>
            <person name="Hibbett D.S."/>
        </authorList>
    </citation>
    <scope>NUCLEOTIDE SEQUENCE [LARGE SCALE GENOMIC DNA]</scope>
    <source>
        <strain evidence="11 12">HHB9708</strain>
    </source>
</reference>
<keyword evidence="6 10" id="KW-0735">Signal-anchor</keyword>
<organism evidence="11 12">
    <name type="scientific">Sistotremastrum niveocremeum HHB9708</name>
    <dbReference type="NCBI Taxonomy" id="1314777"/>
    <lineage>
        <taxon>Eukaryota</taxon>
        <taxon>Fungi</taxon>
        <taxon>Dikarya</taxon>
        <taxon>Basidiomycota</taxon>
        <taxon>Agaricomycotina</taxon>
        <taxon>Agaricomycetes</taxon>
        <taxon>Sistotremastrales</taxon>
        <taxon>Sistotremastraceae</taxon>
        <taxon>Sertulicium</taxon>
        <taxon>Sertulicium niveocremeum</taxon>
    </lineage>
</organism>
<evidence type="ECO:0000256" key="1">
    <source>
        <dbReference type="ARBA" id="ARBA00004323"/>
    </source>
</evidence>
<feature type="transmembrane region" description="Helical" evidence="10">
    <location>
        <begin position="9"/>
        <end position="28"/>
    </location>
</feature>
<evidence type="ECO:0000256" key="10">
    <source>
        <dbReference type="RuleBase" id="RU363063"/>
    </source>
</evidence>
<dbReference type="AlphaFoldDB" id="A0A164RES8"/>
<gene>
    <name evidence="11" type="ORF">SISNIDRAFT_551499</name>
</gene>
<keyword evidence="8 10" id="KW-0333">Golgi apparatus</keyword>
<keyword evidence="4" id="KW-0808">Transferase</keyword>
<dbReference type="GO" id="GO:0000139">
    <property type="term" value="C:Golgi membrane"/>
    <property type="evidence" value="ECO:0007669"/>
    <property type="project" value="UniProtKB-SubCell"/>
</dbReference>
<evidence type="ECO:0000256" key="3">
    <source>
        <dbReference type="ARBA" id="ARBA00022676"/>
    </source>
</evidence>
<dbReference type="EC" id="2.4.1.-" evidence="10"/>
<evidence type="ECO:0000256" key="5">
    <source>
        <dbReference type="ARBA" id="ARBA00022692"/>
    </source>
</evidence>
<keyword evidence="3 10" id="KW-0328">Glycosyltransferase</keyword>
<accession>A0A164RES8</accession>
<comment type="subcellular location">
    <subcellularLocation>
        <location evidence="1 10">Golgi apparatus membrane</location>
        <topology evidence="1 10">Single-pass type II membrane protein</topology>
    </subcellularLocation>
</comment>
<dbReference type="PANTHER" id="PTHR11214">
    <property type="entry name" value="BETA-1,3-N-ACETYLGLUCOSAMINYLTRANSFERASE"/>
    <property type="match status" value="1"/>
</dbReference>
<dbReference type="STRING" id="1314777.A0A164RES8"/>
<dbReference type="InterPro" id="IPR002659">
    <property type="entry name" value="Glyco_trans_31"/>
</dbReference>
<dbReference type="OrthoDB" id="3001461at2759"/>
<evidence type="ECO:0000256" key="9">
    <source>
        <dbReference type="ARBA" id="ARBA00023136"/>
    </source>
</evidence>
<dbReference type="GO" id="GO:0016758">
    <property type="term" value="F:hexosyltransferase activity"/>
    <property type="evidence" value="ECO:0007669"/>
    <property type="project" value="InterPro"/>
</dbReference>
<keyword evidence="12" id="KW-1185">Reference proteome</keyword>